<accession>A0A316V4Y4</accession>
<dbReference type="InterPro" id="IPR008271">
    <property type="entry name" value="Ser/Thr_kinase_AS"/>
</dbReference>
<feature type="domain" description="Protein kinase" evidence="5">
    <location>
        <begin position="38"/>
        <end position="560"/>
    </location>
</feature>
<organism evidence="6 7">
    <name type="scientific">Jaminaea rosea</name>
    <dbReference type="NCBI Taxonomy" id="1569628"/>
    <lineage>
        <taxon>Eukaryota</taxon>
        <taxon>Fungi</taxon>
        <taxon>Dikarya</taxon>
        <taxon>Basidiomycota</taxon>
        <taxon>Ustilaginomycotina</taxon>
        <taxon>Exobasidiomycetes</taxon>
        <taxon>Microstromatales</taxon>
        <taxon>Microstromatales incertae sedis</taxon>
        <taxon>Jaminaea</taxon>
    </lineage>
</organism>
<dbReference type="PROSITE" id="PS50011">
    <property type="entry name" value="PROTEIN_KINASE_DOM"/>
    <property type="match status" value="1"/>
</dbReference>
<dbReference type="GO" id="GO:0004674">
    <property type="term" value="F:protein serine/threonine kinase activity"/>
    <property type="evidence" value="ECO:0007669"/>
    <property type="project" value="UniProtKB-KW"/>
</dbReference>
<dbReference type="SUPFAM" id="SSF56112">
    <property type="entry name" value="Protein kinase-like (PK-like)"/>
    <property type="match status" value="1"/>
</dbReference>
<dbReference type="PANTHER" id="PTHR24055">
    <property type="entry name" value="MITOGEN-ACTIVATED PROTEIN KINASE"/>
    <property type="match status" value="1"/>
</dbReference>
<dbReference type="OrthoDB" id="4062651at2759"/>
<dbReference type="InterPro" id="IPR011009">
    <property type="entry name" value="Kinase-like_dom_sf"/>
</dbReference>
<keyword evidence="7" id="KW-1185">Reference proteome</keyword>
<sequence>MSEATSTQSGHGLERGVLALADKPGAFRYLTRGLTSSIYALDLPSEGNKGLKVKLARYGASSSCIVVKCVDLEDEARPHSVLKEIRLLQSLWSSDTKGGEGRRFIVPFLDTSEDIPDDFTTIQRVFLPYYPSTLTEWLVHDAQQQGNSESSVDARNRCSFVARVAYQLFSALCFLHSQGIAHRDVKPSNLLLTHPASSCLQQSEKVEVRLCDFGTAHSGVDEQGTSSRPKTCSTSTHPYTPPELLFSPQDGYDGTKVDVWEAGCVVAECFGRLKETSDPVVDRPRTERIGERGRGGGGSMWPSAALDFSAPSGSNGSGSGSKRASPDDGLLGPPLRAAPGTSASAGASGGRMMLGSAFDDGEGEDEDENDFWKKQEADLFKQDGCDGPKRTAGGGLFAGYLPKPAVGSNGTSAAPGLRRPLSLADDDEDDSFGALPADPSSATVQRSFIRLPLFGAAQGDLGLAADMFTLLGLPEPDQAHLWPEAVRFRPPLDRMPFVRKPVASKAELEAKLRERLVDLYGQEAEDEAAKAISDVLLGCLRLSAEERWDARKAADRLAAVAVSQANEGK</sequence>
<keyword evidence="6" id="KW-0418">Kinase</keyword>
<dbReference type="AlphaFoldDB" id="A0A316V4Y4"/>
<evidence type="ECO:0000256" key="1">
    <source>
        <dbReference type="ARBA" id="ARBA00022527"/>
    </source>
</evidence>
<dbReference type="Pfam" id="PF00069">
    <property type="entry name" value="Pkinase"/>
    <property type="match status" value="1"/>
</dbReference>
<reference evidence="6 7" key="1">
    <citation type="journal article" date="2018" name="Mol. Biol. Evol.">
        <title>Broad Genomic Sampling Reveals a Smut Pathogenic Ancestry of the Fungal Clade Ustilaginomycotina.</title>
        <authorList>
            <person name="Kijpornyongpan T."/>
            <person name="Mondo S.J."/>
            <person name="Barry K."/>
            <person name="Sandor L."/>
            <person name="Lee J."/>
            <person name="Lipzen A."/>
            <person name="Pangilinan J."/>
            <person name="LaButti K."/>
            <person name="Hainaut M."/>
            <person name="Henrissat B."/>
            <person name="Grigoriev I.V."/>
            <person name="Spatafora J.W."/>
            <person name="Aime M.C."/>
        </authorList>
    </citation>
    <scope>NUCLEOTIDE SEQUENCE [LARGE SCALE GENOMIC DNA]</scope>
    <source>
        <strain evidence="6 7">MCA 5214</strain>
    </source>
</reference>
<feature type="compositionally biased region" description="Polar residues" evidence="4">
    <location>
        <begin position="223"/>
        <end position="238"/>
    </location>
</feature>
<protein>
    <submittedName>
        <fullName evidence="6">Kinase-like protein</fullName>
    </submittedName>
</protein>
<name>A0A316V4Y4_9BASI</name>
<keyword evidence="2" id="KW-0547">Nucleotide-binding</keyword>
<keyword evidence="1" id="KW-0723">Serine/threonine-protein kinase</keyword>
<feature type="region of interest" description="Disordered" evidence="4">
    <location>
        <begin position="219"/>
        <end position="247"/>
    </location>
</feature>
<evidence type="ECO:0000256" key="2">
    <source>
        <dbReference type="ARBA" id="ARBA00022741"/>
    </source>
</evidence>
<dbReference type="CDD" id="cd00180">
    <property type="entry name" value="PKc"/>
    <property type="match status" value="1"/>
</dbReference>
<dbReference type="InterPro" id="IPR000719">
    <property type="entry name" value="Prot_kinase_dom"/>
</dbReference>
<dbReference type="SMART" id="SM00220">
    <property type="entry name" value="S_TKc"/>
    <property type="match status" value="1"/>
</dbReference>
<evidence type="ECO:0000256" key="3">
    <source>
        <dbReference type="ARBA" id="ARBA00022840"/>
    </source>
</evidence>
<keyword evidence="3" id="KW-0067">ATP-binding</keyword>
<evidence type="ECO:0000313" key="6">
    <source>
        <dbReference type="EMBL" id="PWN30465.1"/>
    </source>
</evidence>
<dbReference type="Gene3D" id="1.10.510.10">
    <property type="entry name" value="Transferase(Phosphotransferase) domain 1"/>
    <property type="match status" value="1"/>
</dbReference>
<evidence type="ECO:0000259" key="5">
    <source>
        <dbReference type="PROSITE" id="PS50011"/>
    </source>
</evidence>
<feature type="region of interest" description="Disordered" evidence="4">
    <location>
        <begin position="407"/>
        <end position="439"/>
    </location>
</feature>
<dbReference type="PROSITE" id="PS00108">
    <property type="entry name" value="PROTEIN_KINASE_ST"/>
    <property type="match status" value="1"/>
</dbReference>
<feature type="region of interest" description="Disordered" evidence="4">
    <location>
        <begin position="277"/>
        <end position="369"/>
    </location>
</feature>
<gene>
    <name evidence="6" type="ORF">BDZ90DRAFT_229487</name>
</gene>
<dbReference type="GeneID" id="37026909"/>
<dbReference type="EMBL" id="KZ819662">
    <property type="protein sequence ID" value="PWN30465.1"/>
    <property type="molecule type" value="Genomic_DNA"/>
</dbReference>
<dbReference type="STRING" id="1569628.A0A316V4Y4"/>
<dbReference type="InterPro" id="IPR050117">
    <property type="entry name" value="MAPK"/>
</dbReference>
<evidence type="ECO:0000256" key="4">
    <source>
        <dbReference type="SAM" id="MobiDB-lite"/>
    </source>
</evidence>
<feature type="compositionally biased region" description="Acidic residues" evidence="4">
    <location>
        <begin position="359"/>
        <end position="369"/>
    </location>
</feature>
<dbReference type="RefSeq" id="XP_025365077.1">
    <property type="nucleotide sequence ID" value="XM_025505086.1"/>
</dbReference>
<feature type="compositionally biased region" description="Low complexity" evidence="4">
    <location>
        <begin position="337"/>
        <end position="357"/>
    </location>
</feature>
<dbReference type="GO" id="GO:0005524">
    <property type="term" value="F:ATP binding"/>
    <property type="evidence" value="ECO:0007669"/>
    <property type="project" value="UniProtKB-KW"/>
</dbReference>
<proteinExistence type="predicted"/>
<dbReference type="Proteomes" id="UP000245884">
    <property type="component" value="Unassembled WGS sequence"/>
</dbReference>
<evidence type="ECO:0000313" key="7">
    <source>
        <dbReference type="Proteomes" id="UP000245884"/>
    </source>
</evidence>
<feature type="compositionally biased region" description="Basic and acidic residues" evidence="4">
    <location>
        <begin position="277"/>
        <end position="294"/>
    </location>
</feature>
<keyword evidence="6" id="KW-0808">Transferase</keyword>